<feature type="transmembrane region" description="Helical" evidence="6">
    <location>
        <begin position="361"/>
        <end position="382"/>
    </location>
</feature>
<gene>
    <name evidence="7" type="ORF">SAMN05192563_1015106</name>
</gene>
<feature type="transmembrane region" description="Helical" evidence="6">
    <location>
        <begin position="106"/>
        <end position="127"/>
    </location>
</feature>
<comment type="similarity">
    <text evidence="2">Belongs to the purine-cytosine permease (2.A.39) family.</text>
</comment>
<evidence type="ECO:0000256" key="4">
    <source>
        <dbReference type="ARBA" id="ARBA00022989"/>
    </source>
</evidence>
<dbReference type="AlphaFoldDB" id="A0A1I7EA36"/>
<evidence type="ECO:0000256" key="1">
    <source>
        <dbReference type="ARBA" id="ARBA00004141"/>
    </source>
</evidence>
<feature type="transmembrane region" description="Helical" evidence="6">
    <location>
        <begin position="249"/>
        <end position="274"/>
    </location>
</feature>
<evidence type="ECO:0000256" key="2">
    <source>
        <dbReference type="ARBA" id="ARBA00008974"/>
    </source>
</evidence>
<protein>
    <submittedName>
        <fullName evidence="7">Nucleobase:cation symporter-1, NCS1 family</fullName>
    </submittedName>
</protein>
<feature type="transmembrane region" description="Helical" evidence="6">
    <location>
        <begin position="63"/>
        <end position="86"/>
    </location>
</feature>
<organism evidence="7 8">
    <name type="scientific">Paraburkholderia aspalathi</name>
    <dbReference type="NCBI Taxonomy" id="1324617"/>
    <lineage>
        <taxon>Bacteria</taxon>
        <taxon>Pseudomonadati</taxon>
        <taxon>Pseudomonadota</taxon>
        <taxon>Betaproteobacteria</taxon>
        <taxon>Burkholderiales</taxon>
        <taxon>Burkholderiaceae</taxon>
        <taxon>Paraburkholderia</taxon>
    </lineage>
</organism>
<comment type="subcellular location">
    <subcellularLocation>
        <location evidence="1">Membrane</location>
        <topology evidence="1">Multi-pass membrane protein</topology>
    </subcellularLocation>
</comment>
<evidence type="ECO:0000313" key="7">
    <source>
        <dbReference type="EMBL" id="SFU20810.1"/>
    </source>
</evidence>
<accession>A0A1I7EA36</accession>
<name>A0A1I7EA36_9BURK</name>
<feature type="transmembrane region" description="Helical" evidence="6">
    <location>
        <begin position="147"/>
        <end position="165"/>
    </location>
</feature>
<feature type="transmembrane region" description="Helical" evidence="6">
    <location>
        <begin position="402"/>
        <end position="425"/>
    </location>
</feature>
<feature type="transmembrane region" description="Helical" evidence="6">
    <location>
        <begin position="33"/>
        <end position="57"/>
    </location>
</feature>
<feature type="transmembrane region" description="Helical" evidence="6">
    <location>
        <begin position="177"/>
        <end position="199"/>
    </location>
</feature>
<evidence type="ECO:0000256" key="6">
    <source>
        <dbReference type="SAM" id="Phobius"/>
    </source>
</evidence>
<feature type="transmembrane region" description="Helical" evidence="6">
    <location>
        <begin position="437"/>
        <end position="458"/>
    </location>
</feature>
<evidence type="ECO:0000256" key="5">
    <source>
        <dbReference type="ARBA" id="ARBA00023136"/>
    </source>
</evidence>
<dbReference type="RefSeq" id="WP_208620692.1">
    <property type="nucleotide sequence ID" value="NZ_FPBH01000015.1"/>
</dbReference>
<dbReference type="Pfam" id="PF02133">
    <property type="entry name" value="Transp_cyt_pur"/>
    <property type="match status" value="1"/>
</dbReference>
<reference evidence="7 8" key="1">
    <citation type="submission" date="2016-10" db="EMBL/GenBank/DDBJ databases">
        <authorList>
            <person name="de Groot N.N."/>
        </authorList>
    </citation>
    <scope>NUCLEOTIDE SEQUENCE [LARGE SCALE GENOMIC DNA]</scope>
    <source>
        <strain evidence="7 8">LMG 27731</strain>
    </source>
</reference>
<sequence length="490" mass="52702">MIDDLKSGSGRESLAGRLPVLPAERIYDGYMSYMWTGVTFAAATYAFLIGGALPFVGNTKLGLAGYIVGLIVGIVPVQLAMGIPSFRSGIDGIDVSKSSFGTRGSIVPLFGVLAASLGWTYVVFAMTGRGAANVIQTVKGGGAPNETMVVFVAIAMLLGTWILASKGPHMLERLADYISPGHLIITALMLALLFAKYGSGLWNMNVDPSKALTSDPKTAFAYGVEFGFANGLSWWPFSGGLSRLVKRRGLIMGPMVLGTGVIGSGFLALVASYAAVAAGTADPTIWMIKIGGNYLGTAIMTFVLFANVATSVVLVYQAGVSIQQVRFFSTIKWPWLVAIILSPGLWVSFHTRWTLDSTMTWLAYNGTIFSGLLAVTFVDYLILRREHIDIDHIFTRSSHGKYWFWGGVNWIAVVVCAGAVVLYLLPYNPITLAVKPWFRYFGAGIPATVVSGIGYYVLMRLFVVPSSRGHYPGETGLRAVRNEDPPPLSL</sequence>
<proteinExistence type="inferred from homology"/>
<evidence type="ECO:0000256" key="3">
    <source>
        <dbReference type="ARBA" id="ARBA00022692"/>
    </source>
</evidence>
<evidence type="ECO:0000313" key="8">
    <source>
        <dbReference type="Proteomes" id="UP000198844"/>
    </source>
</evidence>
<feature type="transmembrane region" description="Helical" evidence="6">
    <location>
        <begin position="219"/>
        <end position="237"/>
    </location>
</feature>
<keyword evidence="3 6" id="KW-0812">Transmembrane</keyword>
<feature type="transmembrane region" description="Helical" evidence="6">
    <location>
        <begin position="331"/>
        <end position="349"/>
    </location>
</feature>
<dbReference type="InterPro" id="IPR001248">
    <property type="entry name" value="Pur-cyt_permease"/>
</dbReference>
<dbReference type="GO" id="GO:0022857">
    <property type="term" value="F:transmembrane transporter activity"/>
    <property type="evidence" value="ECO:0007669"/>
    <property type="project" value="InterPro"/>
</dbReference>
<keyword evidence="4 6" id="KW-1133">Transmembrane helix</keyword>
<dbReference type="EMBL" id="FPBH01000015">
    <property type="protein sequence ID" value="SFU20810.1"/>
    <property type="molecule type" value="Genomic_DNA"/>
</dbReference>
<feature type="transmembrane region" description="Helical" evidence="6">
    <location>
        <begin position="294"/>
        <end position="319"/>
    </location>
</feature>
<dbReference type="GO" id="GO:0016020">
    <property type="term" value="C:membrane"/>
    <property type="evidence" value="ECO:0007669"/>
    <property type="project" value="UniProtKB-SubCell"/>
</dbReference>
<keyword evidence="5 6" id="KW-0472">Membrane</keyword>
<dbReference type="Proteomes" id="UP000198844">
    <property type="component" value="Unassembled WGS sequence"/>
</dbReference>
<dbReference type="Gene3D" id="1.10.4160.10">
    <property type="entry name" value="Hydantoin permease"/>
    <property type="match status" value="1"/>
</dbReference>